<dbReference type="Proteomes" id="UP000290572">
    <property type="component" value="Unassembled WGS sequence"/>
</dbReference>
<gene>
    <name evidence="6" type="ORF">ROHU_008972</name>
</gene>
<feature type="coiled-coil region" evidence="4">
    <location>
        <begin position="178"/>
        <end position="219"/>
    </location>
</feature>
<keyword evidence="7" id="KW-1185">Reference proteome</keyword>
<keyword evidence="4" id="KW-0175">Coiled coil</keyword>
<organism evidence="6 7">
    <name type="scientific">Labeo rohita</name>
    <name type="common">Indian major carp</name>
    <name type="synonym">Cyprinus rohita</name>
    <dbReference type="NCBI Taxonomy" id="84645"/>
    <lineage>
        <taxon>Eukaryota</taxon>
        <taxon>Metazoa</taxon>
        <taxon>Chordata</taxon>
        <taxon>Craniata</taxon>
        <taxon>Vertebrata</taxon>
        <taxon>Euteleostomi</taxon>
        <taxon>Actinopterygii</taxon>
        <taxon>Neopterygii</taxon>
        <taxon>Teleostei</taxon>
        <taxon>Ostariophysi</taxon>
        <taxon>Cypriniformes</taxon>
        <taxon>Cyprinidae</taxon>
        <taxon>Labeoninae</taxon>
        <taxon>Labeonini</taxon>
        <taxon>Labeo</taxon>
    </lineage>
</organism>
<feature type="domain" description="C1q" evidence="5">
    <location>
        <begin position="635"/>
        <end position="771"/>
    </location>
</feature>
<dbReference type="SUPFAM" id="SSF49842">
    <property type="entry name" value="TNF-like"/>
    <property type="match status" value="1"/>
</dbReference>
<accession>A0A498M1H3</accession>
<evidence type="ECO:0000313" key="7">
    <source>
        <dbReference type="Proteomes" id="UP000290572"/>
    </source>
</evidence>
<reference evidence="6 7" key="1">
    <citation type="submission" date="2018-03" db="EMBL/GenBank/DDBJ databases">
        <title>Draft genome sequence of Rohu Carp (Labeo rohita).</title>
        <authorList>
            <person name="Das P."/>
            <person name="Kushwaha B."/>
            <person name="Joshi C.G."/>
            <person name="Kumar D."/>
            <person name="Nagpure N.S."/>
            <person name="Sahoo L."/>
            <person name="Das S.P."/>
            <person name="Bit A."/>
            <person name="Patnaik S."/>
            <person name="Meher P.K."/>
            <person name="Jayasankar P."/>
            <person name="Koringa P.G."/>
            <person name="Patel N.V."/>
            <person name="Hinsu A.T."/>
            <person name="Kumar R."/>
            <person name="Pandey M."/>
            <person name="Agarwal S."/>
            <person name="Srivastava S."/>
            <person name="Singh M."/>
            <person name="Iquebal M.A."/>
            <person name="Jaiswal S."/>
            <person name="Angadi U.B."/>
            <person name="Kumar N."/>
            <person name="Raza M."/>
            <person name="Shah T.M."/>
            <person name="Rai A."/>
            <person name="Jena J.K."/>
        </authorList>
    </citation>
    <scope>NUCLEOTIDE SEQUENCE [LARGE SCALE GENOMIC DNA]</scope>
    <source>
        <strain evidence="6">DASCIFA01</strain>
        <tissue evidence="6">Testis</tissue>
    </source>
</reference>
<dbReference type="Pfam" id="PF00386">
    <property type="entry name" value="C1q"/>
    <property type="match status" value="1"/>
</dbReference>
<evidence type="ECO:0000256" key="1">
    <source>
        <dbReference type="ARBA" id="ARBA00004613"/>
    </source>
</evidence>
<dbReference type="Gene3D" id="2.60.120.40">
    <property type="match status" value="2"/>
</dbReference>
<dbReference type="GO" id="GO:0005576">
    <property type="term" value="C:extracellular region"/>
    <property type="evidence" value="ECO:0007669"/>
    <property type="project" value="UniProtKB-SubCell"/>
</dbReference>
<evidence type="ECO:0000256" key="3">
    <source>
        <dbReference type="ARBA" id="ARBA00022729"/>
    </source>
</evidence>
<dbReference type="PANTHER" id="PTHR22923:SF102">
    <property type="entry name" value="CEREBELLIN 13-RELATED"/>
    <property type="match status" value="1"/>
</dbReference>
<dbReference type="EMBL" id="QBIY01012891">
    <property type="protein sequence ID" value="RXN14658.1"/>
    <property type="molecule type" value="Genomic_DNA"/>
</dbReference>
<protein>
    <submittedName>
        <fullName evidence="6">Complement C1q 2</fullName>
    </submittedName>
</protein>
<dbReference type="InterPro" id="IPR008983">
    <property type="entry name" value="Tumour_necrosis_fac-like_dom"/>
</dbReference>
<keyword evidence="2" id="KW-0964">Secreted</keyword>
<dbReference type="InterPro" id="IPR050822">
    <property type="entry name" value="Cerebellin_Synaptic_Org"/>
</dbReference>
<evidence type="ECO:0000256" key="4">
    <source>
        <dbReference type="SAM" id="Coils"/>
    </source>
</evidence>
<dbReference type="InterPro" id="IPR001073">
    <property type="entry name" value="C1q_dom"/>
</dbReference>
<keyword evidence="3" id="KW-0732">Signal</keyword>
<name>A0A498M1H3_LABRO</name>
<feature type="coiled-coil region" evidence="4">
    <location>
        <begin position="592"/>
        <end position="633"/>
    </location>
</feature>
<evidence type="ECO:0000256" key="2">
    <source>
        <dbReference type="ARBA" id="ARBA00022525"/>
    </source>
</evidence>
<proteinExistence type="predicted"/>
<dbReference type="SMART" id="SM00110">
    <property type="entry name" value="C1Q"/>
    <property type="match status" value="1"/>
</dbReference>
<dbReference type="AlphaFoldDB" id="A0A498M1H3"/>
<sequence length="771" mass="85625">MEHGMNPPVRWREIKADCHRTNDLGDRKQANEFGSEFIRNGSERNVLSRKPHFGTDDVYGRPRPVAIGFGLGARSHLDQSLTGSGPWFKKMTGTRRPRSGGYPTTVVLDESWIQNEPSGNPRPLLRAVAFPVYEVLGAPATGSRVKDPPNGVSRTTVHNPSQEACPFKNLFKDLLKDLGVSEEKLQATETRLNALENKMQEVLSRLANSEAQIEKIKMENSVIPTVAFSAALGSGGFFGPFNTNVTLVYKNVLINVGDAYNKTTVIVRFCLPPDAKVIYKDATGTEVDAEIFSDLIGQGNVVLKVFTNDEFSDSFSSEMSDSSSGSSASTVIIDEVPNKRQRTEEAYSLSAKQVEQDITLPFDEETSSRLLQKWDTFFKPNVRKEAKRLTSTAELSQLLLSAERPQGSDLDETSSLYNQEMSSLLLLINLLPPPPGGLKSPKISACDAAERLVVFHKSCCSLEEHLNNNQRQHPYLLAVGRQKSKIDNFYITLDKHLTPCQANRSLGAFDELFKAHFMFNLSYDSALVSFYTFLQTTLYNIDVGCQERDRDPIAGLNFTSEMTSQEDTVLQNEAQQLTCPFKNLFKDLLKDLGVSEEKLQATETRLNALENKMQEVLSRLANSEAQIEKIKMENSVIPTVAFSAALGSGGFFGPFNTDVTLVYKNVLMNVGDAYNKTTGIFTAPVLGVYYFSFFYHCQADQPTLLALFRNGKQVATTKHHKSSCYTENGSNGVTLQLDKGEQVYIVLGKNSRIWDESSVTTVFTGFLINAM</sequence>
<comment type="caution">
    <text evidence="6">The sequence shown here is derived from an EMBL/GenBank/DDBJ whole genome shotgun (WGS) entry which is preliminary data.</text>
</comment>
<dbReference type="PANTHER" id="PTHR22923">
    <property type="entry name" value="CEREBELLIN-RELATED"/>
    <property type="match status" value="1"/>
</dbReference>
<evidence type="ECO:0000259" key="5">
    <source>
        <dbReference type="PROSITE" id="PS50871"/>
    </source>
</evidence>
<dbReference type="STRING" id="84645.A0A498M1H3"/>
<comment type="subcellular location">
    <subcellularLocation>
        <location evidence="1">Secreted</location>
    </subcellularLocation>
</comment>
<dbReference type="PROSITE" id="PS50871">
    <property type="entry name" value="C1Q"/>
    <property type="match status" value="1"/>
</dbReference>
<evidence type="ECO:0000313" key="6">
    <source>
        <dbReference type="EMBL" id="RXN14658.1"/>
    </source>
</evidence>
<dbReference type="PRINTS" id="PR00007">
    <property type="entry name" value="COMPLEMNTC1Q"/>
</dbReference>